<sequence length="105" mass="11918">MGSDLAGNQTQQSDLDVRKPNRCSARGVGTALEQIKWTIYINLTFHSICVWDSPVFPCAQYSDWNRNSGKHQAEALYRFVSFPPQPNLRPREEHGSFVAHTDLLV</sequence>
<gene>
    <name evidence="2" type="ORF">RRG08_017734</name>
</gene>
<dbReference type="Proteomes" id="UP001283361">
    <property type="component" value="Unassembled WGS sequence"/>
</dbReference>
<evidence type="ECO:0000313" key="3">
    <source>
        <dbReference type="Proteomes" id="UP001283361"/>
    </source>
</evidence>
<name>A0AAE0XSB4_9GAST</name>
<keyword evidence="3" id="KW-1185">Reference proteome</keyword>
<comment type="caution">
    <text evidence="2">The sequence shown here is derived from an EMBL/GenBank/DDBJ whole genome shotgun (WGS) entry which is preliminary data.</text>
</comment>
<proteinExistence type="predicted"/>
<dbReference type="EMBL" id="JAWDGP010007779">
    <property type="protein sequence ID" value="KAK3704941.1"/>
    <property type="molecule type" value="Genomic_DNA"/>
</dbReference>
<dbReference type="AlphaFoldDB" id="A0AAE0XSB4"/>
<protein>
    <submittedName>
        <fullName evidence="2">Uncharacterized protein</fullName>
    </submittedName>
</protein>
<feature type="region of interest" description="Disordered" evidence="1">
    <location>
        <begin position="1"/>
        <end position="20"/>
    </location>
</feature>
<evidence type="ECO:0000256" key="1">
    <source>
        <dbReference type="SAM" id="MobiDB-lite"/>
    </source>
</evidence>
<evidence type="ECO:0000313" key="2">
    <source>
        <dbReference type="EMBL" id="KAK3704941.1"/>
    </source>
</evidence>
<accession>A0AAE0XSB4</accession>
<feature type="compositionally biased region" description="Polar residues" evidence="1">
    <location>
        <begin position="1"/>
        <end position="14"/>
    </location>
</feature>
<reference evidence="2" key="1">
    <citation type="journal article" date="2023" name="G3 (Bethesda)">
        <title>A reference genome for the long-term kleptoplast-retaining sea slug Elysia crispata morphotype clarki.</title>
        <authorList>
            <person name="Eastman K.E."/>
            <person name="Pendleton A.L."/>
            <person name="Shaikh M.A."/>
            <person name="Suttiyut T."/>
            <person name="Ogas R."/>
            <person name="Tomko P."/>
            <person name="Gavelis G."/>
            <person name="Widhalm J.R."/>
            <person name="Wisecaver J.H."/>
        </authorList>
    </citation>
    <scope>NUCLEOTIDE SEQUENCE</scope>
    <source>
        <strain evidence="2">ECLA1</strain>
    </source>
</reference>
<organism evidence="2 3">
    <name type="scientific">Elysia crispata</name>
    <name type="common">lettuce slug</name>
    <dbReference type="NCBI Taxonomy" id="231223"/>
    <lineage>
        <taxon>Eukaryota</taxon>
        <taxon>Metazoa</taxon>
        <taxon>Spiralia</taxon>
        <taxon>Lophotrochozoa</taxon>
        <taxon>Mollusca</taxon>
        <taxon>Gastropoda</taxon>
        <taxon>Heterobranchia</taxon>
        <taxon>Euthyneura</taxon>
        <taxon>Panpulmonata</taxon>
        <taxon>Sacoglossa</taxon>
        <taxon>Placobranchoidea</taxon>
        <taxon>Plakobranchidae</taxon>
        <taxon>Elysia</taxon>
    </lineage>
</organism>